<feature type="compositionally biased region" description="Polar residues" evidence="1">
    <location>
        <begin position="200"/>
        <end position="210"/>
    </location>
</feature>
<dbReference type="AlphaFoldDB" id="A0A081AAX3"/>
<feature type="region of interest" description="Disordered" evidence="1">
    <location>
        <begin position="153"/>
        <end position="251"/>
    </location>
</feature>
<proteinExistence type="predicted"/>
<feature type="compositionally biased region" description="Acidic residues" evidence="1">
    <location>
        <begin position="621"/>
        <end position="630"/>
    </location>
</feature>
<sequence>MDYNWGDPKKNSLLSSRMMAKAEVTRKKRLTNVKSTLSNQLHPAIENKLRKKKKAPDSARRHLNGDDNNSKDSSNYNEAYKDKAEPQLTSDDETSMLDTVRQDVFPLPTRASFSTSASMFDEFDHNAAADGLFHPASTIEAFAEHDAKYHQEIKSASGISRSGPRRARTGSEYPPSRENHRLPVLHSGKTKRLSARKQRANNNGSAPASMTTTSSLSRLLETTDEKRSLSATQSDSNLYAPRRQDAIPSSADRSALDFLEHESESENDNNLHNSPVTRSLQVVRELDNNEVPDDSNSIVPQLDFSVTRKFEQLKQIMKSNRDKHNSARQNSEQPSKEASQPAVHSKASSRSNQSAKGAICASSSGSSASKNGEKTRPKGILKKRSTPAARATATMNKDSSGTKHTSGAASRRASSSVAVAIAPSIRSKKEMKVRGGVSLSDLKAEHREALEMLKELGGPVDPDYLHVCVDLNTSKGTRLGRNVTRTTAMNRSAMSGRKSTYQLHARETVLTPPSSSVSMVTKLRESISSGRSRESSPRSSSSPAADRPPISSNEKKKDDTGSLVPEETGSNQTTVQEPTGDVTVALDKASVVDPDAAGRGSLPPSLSPTKTSPDPWKQYEDDTNDDEDEDNNKLEHDSNNQVKANPTSRGRYSDDDFDCGW</sequence>
<evidence type="ECO:0000313" key="2">
    <source>
        <dbReference type="EMBL" id="ETO76034.1"/>
    </source>
</evidence>
<reference evidence="2 3" key="1">
    <citation type="submission" date="2013-11" db="EMBL/GenBank/DDBJ databases">
        <title>The Genome Sequence of Phytophthora parasitica P1976.</title>
        <authorList>
            <consortium name="The Broad Institute Genomics Platform"/>
            <person name="Russ C."/>
            <person name="Tyler B."/>
            <person name="Panabieres F."/>
            <person name="Shan W."/>
            <person name="Tripathy S."/>
            <person name="Grunwald N."/>
            <person name="Machado M."/>
            <person name="Johnson C.S."/>
            <person name="Walker B."/>
            <person name="Young S."/>
            <person name="Zeng Q."/>
            <person name="Gargeya S."/>
            <person name="Fitzgerald M."/>
            <person name="Haas B."/>
            <person name="Abouelleil A."/>
            <person name="Allen A.W."/>
            <person name="Alvarado L."/>
            <person name="Arachchi H.M."/>
            <person name="Berlin A.M."/>
            <person name="Chapman S.B."/>
            <person name="Gainer-Dewar J."/>
            <person name="Goldberg J."/>
            <person name="Griggs A."/>
            <person name="Gujja S."/>
            <person name="Hansen M."/>
            <person name="Howarth C."/>
            <person name="Imamovic A."/>
            <person name="Ireland A."/>
            <person name="Larimer J."/>
            <person name="McCowan C."/>
            <person name="Murphy C."/>
            <person name="Pearson M."/>
            <person name="Poon T.W."/>
            <person name="Priest M."/>
            <person name="Roberts A."/>
            <person name="Saif S."/>
            <person name="Shea T."/>
            <person name="Sisk P."/>
            <person name="Sykes S."/>
            <person name="Wortman J."/>
            <person name="Nusbaum C."/>
            <person name="Birren B."/>
        </authorList>
    </citation>
    <scope>NUCLEOTIDE SEQUENCE [LARGE SCALE GENOMIC DNA]</scope>
    <source>
        <strain evidence="2 3">P1976</strain>
    </source>
</reference>
<feature type="region of interest" description="Disordered" evidence="1">
    <location>
        <begin position="487"/>
        <end position="661"/>
    </location>
</feature>
<dbReference type="EMBL" id="ANJA01001604">
    <property type="protein sequence ID" value="ETO76034.1"/>
    <property type="molecule type" value="Genomic_DNA"/>
</dbReference>
<feature type="compositionally biased region" description="Low complexity" evidence="1">
    <location>
        <begin position="354"/>
        <end position="370"/>
    </location>
</feature>
<evidence type="ECO:0000256" key="1">
    <source>
        <dbReference type="SAM" id="MobiDB-lite"/>
    </source>
</evidence>
<feature type="compositionally biased region" description="Polar residues" evidence="1">
    <location>
        <begin position="639"/>
        <end position="650"/>
    </location>
</feature>
<feature type="compositionally biased region" description="Low complexity" evidence="1">
    <location>
        <begin position="537"/>
        <end position="552"/>
    </location>
</feature>
<feature type="compositionally biased region" description="Basic residues" evidence="1">
    <location>
        <begin position="188"/>
        <end position="199"/>
    </location>
</feature>
<accession>A0A081AAX3</accession>
<name>A0A081AAX3_PHYNI</name>
<organism evidence="2 3">
    <name type="scientific">Phytophthora nicotianae P1976</name>
    <dbReference type="NCBI Taxonomy" id="1317066"/>
    <lineage>
        <taxon>Eukaryota</taxon>
        <taxon>Sar</taxon>
        <taxon>Stramenopiles</taxon>
        <taxon>Oomycota</taxon>
        <taxon>Peronosporomycetes</taxon>
        <taxon>Peronosporales</taxon>
        <taxon>Peronosporaceae</taxon>
        <taxon>Phytophthora</taxon>
    </lineage>
</organism>
<feature type="compositionally biased region" description="Polar residues" evidence="1">
    <location>
        <begin position="327"/>
        <end position="338"/>
    </location>
</feature>
<comment type="caution">
    <text evidence="2">The sequence shown here is derived from an EMBL/GenBank/DDBJ whole genome shotgun (WGS) entry which is preliminary data.</text>
</comment>
<feature type="compositionally biased region" description="Polar residues" evidence="1">
    <location>
        <begin position="487"/>
        <end position="502"/>
    </location>
</feature>
<feature type="compositionally biased region" description="Polar residues" evidence="1">
    <location>
        <begin position="393"/>
        <end position="407"/>
    </location>
</feature>
<dbReference type="OrthoDB" id="168437at2759"/>
<feature type="compositionally biased region" description="Polar residues" evidence="1">
    <location>
        <begin position="568"/>
        <end position="577"/>
    </location>
</feature>
<feature type="compositionally biased region" description="Polar residues" evidence="1">
    <location>
        <begin position="32"/>
        <end position="41"/>
    </location>
</feature>
<protein>
    <submittedName>
        <fullName evidence="2">Uncharacterized protein</fullName>
    </submittedName>
</protein>
<feature type="compositionally biased region" description="Low complexity" evidence="1">
    <location>
        <begin position="211"/>
        <end position="220"/>
    </location>
</feature>
<dbReference type="Proteomes" id="UP000028582">
    <property type="component" value="Unassembled WGS sequence"/>
</dbReference>
<evidence type="ECO:0000313" key="3">
    <source>
        <dbReference type="Proteomes" id="UP000028582"/>
    </source>
</evidence>
<gene>
    <name evidence="2" type="ORF">F444_08493</name>
</gene>
<feature type="region of interest" description="Disordered" evidence="1">
    <location>
        <begin position="1"/>
        <end position="94"/>
    </location>
</feature>
<feature type="compositionally biased region" description="Basic and acidic residues" evidence="1">
    <location>
        <begin position="55"/>
        <end position="70"/>
    </location>
</feature>
<feature type="region of interest" description="Disordered" evidence="1">
    <location>
        <begin position="319"/>
        <end position="415"/>
    </location>
</feature>
<feature type="compositionally biased region" description="Low complexity" evidence="1">
    <location>
        <begin position="601"/>
        <end position="613"/>
    </location>
</feature>